<protein>
    <submittedName>
        <fullName evidence="1">DgyrCDS6788</fullName>
    </submittedName>
</protein>
<reference evidence="1 2" key="1">
    <citation type="submission" date="2020-08" db="EMBL/GenBank/DDBJ databases">
        <authorList>
            <person name="Hejnol A."/>
        </authorList>
    </citation>
    <scope>NUCLEOTIDE SEQUENCE [LARGE SCALE GENOMIC DNA]</scope>
</reference>
<gene>
    <name evidence="1" type="ORF">DGYR_LOCUS6486</name>
</gene>
<accession>A0A7I8VPP1</accession>
<evidence type="ECO:0000313" key="1">
    <source>
        <dbReference type="EMBL" id="CAD5118047.1"/>
    </source>
</evidence>
<keyword evidence="2" id="KW-1185">Reference proteome</keyword>
<dbReference type="Proteomes" id="UP000549394">
    <property type="component" value="Unassembled WGS sequence"/>
</dbReference>
<sequence>MSMALKRSDNKRSRSLLRRFLTNSNNLAKRAECSDDYDCFSEADDEWSYCGDNGQCVNVSVNGSEEHSACESDDECFSELANVWAYCGENGRCVYTEES</sequence>
<evidence type="ECO:0000313" key="2">
    <source>
        <dbReference type="Proteomes" id="UP000549394"/>
    </source>
</evidence>
<proteinExistence type="predicted"/>
<dbReference type="AlphaFoldDB" id="A0A7I8VPP1"/>
<comment type="caution">
    <text evidence="1">The sequence shown here is derived from an EMBL/GenBank/DDBJ whole genome shotgun (WGS) entry which is preliminary data.</text>
</comment>
<dbReference type="EMBL" id="CAJFCJ010000007">
    <property type="protein sequence ID" value="CAD5118047.1"/>
    <property type="molecule type" value="Genomic_DNA"/>
</dbReference>
<organism evidence="1 2">
    <name type="scientific">Dimorphilus gyrociliatus</name>
    <dbReference type="NCBI Taxonomy" id="2664684"/>
    <lineage>
        <taxon>Eukaryota</taxon>
        <taxon>Metazoa</taxon>
        <taxon>Spiralia</taxon>
        <taxon>Lophotrochozoa</taxon>
        <taxon>Annelida</taxon>
        <taxon>Polychaeta</taxon>
        <taxon>Polychaeta incertae sedis</taxon>
        <taxon>Dinophilidae</taxon>
        <taxon>Dimorphilus</taxon>
    </lineage>
</organism>
<name>A0A7I8VPP1_9ANNE</name>